<gene>
    <name evidence="2" type="ORF">CCMP2556_LOCUS3641</name>
</gene>
<evidence type="ECO:0000313" key="3">
    <source>
        <dbReference type="Proteomes" id="UP001642484"/>
    </source>
</evidence>
<keyword evidence="1" id="KW-0175">Coiled coil</keyword>
<protein>
    <submittedName>
        <fullName evidence="2">Uncharacterized protein</fullName>
    </submittedName>
</protein>
<sequence length="134" mass="16361">MPVKQLRKELAALSWMREELEERRRQAEELRRENAELKAAREEFQTRYGQLLQSRRPETAKPEKEGRCPWRRRTVTEEPVSLWVHKEFGPPCWKADDLTYLPRNLVAWYIRILFRPLNFGERCLSCRPRRLLRR</sequence>
<reference evidence="2 3" key="1">
    <citation type="submission" date="2024-02" db="EMBL/GenBank/DDBJ databases">
        <authorList>
            <person name="Chen Y."/>
            <person name="Shah S."/>
            <person name="Dougan E. K."/>
            <person name="Thang M."/>
            <person name="Chan C."/>
        </authorList>
    </citation>
    <scope>NUCLEOTIDE SEQUENCE [LARGE SCALE GENOMIC DNA]</scope>
</reference>
<keyword evidence="3" id="KW-1185">Reference proteome</keyword>
<organism evidence="2 3">
    <name type="scientific">Durusdinium trenchii</name>
    <dbReference type="NCBI Taxonomy" id="1381693"/>
    <lineage>
        <taxon>Eukaryota</taxon>
        <taxon>Sar</taxon>
        <taxon>Alveolata</taxon>
        <taxon>Dinophyceae</taxon>
        <taxon>Suessiales</taxon>
        <taxon>Symbiodiniaceae</taxon>
        <taxon>Durusdinium</taxon>
    </lineage>
</organism>
<dbReference type="Proteomes" id="UP001642484">
    <property type="component" value="Unassembled WGS sequence"/>
</dbReference>
<evidence type="ECO:0000256" key="1">
    <source>
        <dbReference type="SAM" id="Coils"/>
    </source>
</evidence>
<comment type="caution">
    <text evidence="2">The sequence shown here is derived from an EMBL/GenBank/DDBJ whole genome shotgun (WGS) entry which is preliminary data.</text>
</comment>
<feature type="coiled-coil region" evidence="1">
    <location>
        <begin position="3"/>
        <end position="47"/>
    </location>
</feature>
<proteinExistence type="predicted"/>
<accession>A0ABP0HW86</accession>
<evidence type="ECO:0000313" key="2">
    <source>
        <dbReference type="EMBL" id="CAK8994455.1"/>
    </source>
</evidence>
<dbReference type="EMBL" id="CAXAMN010001447">
    <property type="protein sequence ID" value="CAK8994455.1"/>
    <property type="molecule type" value="Genomic_DNA"/>
</dbReference>
<name>A0ABP0HW86_9DINO</name>